<evidence type="ECO:0000259" key="4">
    <source>
        <dbReference type="SMART" id="SM00645"/>
    </source>
</evidence>
<protein>
    <submittedName>
        <fullName evidence="5">Papain cysteine protease family protein</fullName>
    </submittedName>
</protein>
<dbReference type="GO" id="GO:0008234">
    <property type="term" value="F:cysteine-type peptidase activity"/>
    <property type="evidence" value="ECO:0007669"/>
    <property type="project" value="InterPro"/>
</dbReference>
<dbReference type="Pfam" id="PF02368">
    <property type="entry name" value="Big_2"/>
    <property type="match status" value="2"/>
</dbReference>
<evidence type="ECO:0000313" key="6">
    <source>
        <dbReference type="Proteomes" id="UP000000212"/>
    </source>
</evidence>
<feature type="domain" description="BIG2" evidence="3">
    <location>
        <begin position="759"/>
        <end position="835"/>
    </location>
</feature>
<evidence type="ECO:0000256" key="1">
    <source>
        <dbReference type="ARBA" id="ARBA00008455"/>
    </source>
</evidence>
<comment type="similarity">
    <text evidence="1">Belongs to the peptidase C1 family.</text>
</comment>
<dbReference type="InterPro" id="IPR008964">
    <property type="entry name" value="Invasin/intimin_cell_adhesion"/>
</dbReference>
<dbReference type="InterPro" id="IPR013128">
    <property type="entry name" value="Peptidase_C1A"/>
</dbReference>
<dbReference type="Gene3D" id="3.90.70.10">
    <property type="entry name" value="Cysteine proteinases"/>
    <property type="match status" value="1"/>
</dbReference>
<name>K8E461_CARML</name>
<dbReference type="SMART" id="SM00645">
    <property type="entry name" value="Pept_C1"/>
    <property type="match status" value="1"/>
</dbReference>
<dbReference type="HOGENOM" id="CLU_333089_0_0_9"/>
<evidence type="ECO:0000313" key="5">
    <source>
        <dbReference type="EMBL" id="CCO11242.2"/>
    </source>
</evidence>
<keyword evidence="5" id="KW-0378">Hydrolase</keyword>
<dbReference type="STRING" id="1234679.BN424_1801"/>
<dbReference type="KEGG" id="cml:BN424_1801"/>
<organism evidence="5 6">
    <name type="scientific">Carnobacterium maltaromaticum LMA28</name>
    <dbReference type="NCBI Taxonomy" id="1234679"/>
    <lineage>
        <taxon>Bacteria</taxon>
        <taxon>Bacillati</taxon>
        <taxon>Bacillota</taxon>
        <taxon>Bacilli</taxon>
        <taxon>Lactobacillales</taxon>
        <taxon>Carnobacteriaceae</taxon>
        <taxon>Carnobacterium</taxon>
    </lineage>
</organism>
<gene>
    <name evidence="5" type="primary">cwp84</name>
    <name evidence="5" type="ORF">BN424_1801</name>
</gene>
<dbReference type="Gene3D" id="2.60.40.1080">
    <property type="match status" value="2"/>
</dbReference>
<dbReference type="PROSITE" id="PS00639">
    <property type="entry name" value="THIOL_PROTEASE_HIS"/>
    <property type="match status" value="1"/>
</dbReference>
<evidence type="ECO:0000256" key="2">
    <source>
        <dbReference type="SAM" id="SignalP"/>
    </source>
</evidence>
<keyword evidence="2" id="KW-0732">Signal</keyword>
<dbReference type="SUPFAM" id="SSF49373">
    <property type="entry name" value="Invasin/intimin cell-adhesion fragments"/>
    <property type="match status" value="2"/>
</dbReference>
<feature type="domain" description="BIG2" evidence="3">
    <location>
        <begin position="536"/>
        <end position="611"/>
    </location>
</feature>
<dbReference type="SUPFAM" id="SSF54001">
    <property type="entry name" value="Cysteine proteinases"/>
    <property type="match status" value="1"/>
</dbReference>
<dbReference type="SMR" id="K8E461"/>
<keyword evidence="5" id="KW-0645">Protease</keyword>
<dbReference type="InterPro" id="IPR000668">
    <property type="entry name" value="Peptidase_C1A_C"/>
</dbReference>
<dbReference type="SMART" id="SM00635">
    <property type="entry name" value="BID_2"/>
    <property type="match status" value="2"/>
</dbReference>
<dbReference type="InterPro" id="IPR000169">
    <property type="entry name" value="Pept_cys_AS"/>
</dbReference>
<feature type="chain" id="PRO_5003917125" evidence="2">
    <location>
        <begin position="25"/>
        <end position="850"/>
    </location>
</feature>
<dbReference type="PANTHER" id="PTHR12411">
    <property type="entry name" value="CYSTEINE PROTEASE FAMILY C1-RELATED"/>
    <property type="match status" value="1"/>
</dbReference>
<dbReference type="InterPro" id="IPR038765">
    <property type="entry name" value="Papain-like_cys_pep_sf"/>
</dbReference>
<dbReference type="eggNOG" id="COG4870">
    <property type="taxonomic scope" value="Bacteria"/>
</dbReference>
<dbReference type="Proteomes" id="UP000000212">
    <property type="component" value="Chromosome"/>
</dbReference>
<evidence type="ECO:0000259" key="3">
    <source>
        <dbReference type="SMART" id="SM00635"/>
    </source>
</evidence>
<dbReference type="InterPro" id="IPR025660">
    <property type="entry name" value="Pept_his_AS"/>
</dbReference>
<dbReference type="eggNOG" id="COG5492">
    <property type="taxonomic scope" value="Bacteria"/>
</dbReference>
<dbReference type="CDD" id="cd02619">
    <property type="entry name" value="Peptidase_C1"/>
    <property type="match status" value="1"/>
</dbReference>
<dbReference type="PROSITE" id="PS00139">
    <property type="entry name" value="THIOL_PROTEASE_CYS"/>
    <property type="match status" value="1"/>
</dbReference>
<reference evidence="6" key="1">
    <citation type="journal article" date="2013" name="Genome Announc.">
        <title>Complete Chromosome Sequence of Carnobacterium maltaromaticum LMA 28.</title>
        <authorList>
            <person name="Cailliez-Grimal C."/>
            <person name="Chaillou S."/>
            <person name="Anba-Mondoloni J."/>
            <person name="Loux V."/>
            <person name="Afzal M.I."/>
            <person name="Rahman A."/>
            <person name="Kergourlay G."/>
            <person name="Champomier-Verges M.C."/>
            <person name="Zagorec M."/>
            <person name="Dalgaard P."/>
            <person name="Leisner J.J."/>
            <person name="Prevost H."/>
            <person name="Revol-Junelles A.M."/>
            <person name="Borges F."/>
        </authorList>
    </citation>
    <scope>NUCLEOTIDE SEQUENCE</scope>
    <source>
        <strain evidence="6">LMA28</strain>
    </source>
</reference>
<proteinExistence type="inferred from homology"/>
<keyword evidence="6" id="KW-1185">Reference proteome</keyword>
<sequence>MKKIMIGLLTTGLFLCTWSLHVSADTLDTPELIEIHPLGIDGNKGSWNSDEPVIPQSKEIVQSRGILPKKLDPRGTDFEQTVRSQGGIGICWAYSSTDIISAAYQKQTGIEQLLSPNYYNYYSAENAFSDGFNPNTIFLQLAEKRTLNQGGFHQYPLFQNMLNNQGVTEKEFTTPTVEAKNKPLLNDDFNMVKAKKSSLAMNELKHIPLNEYTISESEKEIKRTKIKRFIQESGAVTYNYQSETVSHSKKYYNNGKAASYVPVADFNKIPNYSSQGRPAIDHSVTIVGWDDDYSKDNFSIQPKQEGAFIVKNSWGTSFGDKGYFYVSYEDIFIATGEFYSAISSKSELYDNFNSYVNSTSDAWEKIEASKNPSNEIYLAANYQTNTNEEILKTVAFLTIQNNIDYKIYYVNKKIESDYFDSSIFTELIAEGTQIEAGMNNIPTKEVEIPADSNYGIVVQLIYPSELELQYFTAQKVKEGNQQDNVPILEAGDTLVSYNGFRWRNTSKGEYWATKANLFLTAATDSVTSEENKIASVAITNKIDPKIVYKNKPIVLDTTLAPEGAKKKDLLWSSKDSSIAEVDQSGTVTAKGFGRTVINVCSKQNPEIKDQLTIITDDHGFSTETATKLTIGQPMEGYIDLADNEYISENPWYNRSDVFLYTIPEDGNYTTHGYAITPTGTQDIFRSDFSINDGPYRLAIADRFFTEKLKKGDIVEISATAQCLGFNNPLGDWAKTTVGSKYYIEFKKSDEFKFGKLVWASSEGTSKENLKTMFKVGEKEQFVGTIVDSNINDPFYQKLKWKSSNPSVAKINEETGELEALSVGTTTLILNNTYYFGEAKQLEEQLMVTVE</sequence>
<dbReference type="EMBL" id="HE999757">
    <property type="protein sequence ID" value="CCO11242.2"/>
    <property type="molecule type" value="Genomic_DNA"/>
</dbReference>
<dbReference type="RefSeq" id="WP_015076471.1">
    <property type="nucleotide sequence ID" value="NC_019425.2"/>
</dbReference>
<dbReference type="AlphaFoldDB" id="K8E461"/>
<feature type="domain" description="Peptidase C1A papain C-terminal" evidence="4">
    <location>
        <begin position="67"/>
        <end position="341"/>
    </location>
</feature>
<dbReference type="OrthoDB" id="3648721at2"/>
<accession>K8E461</accession>
<dbReference type="Pfam" id="PF00112">
    <property type="entry name" value="Peptidase_C1"/>
    <property type="match status" value="1"/>
</dbReference>
<feature type="signal peptide" evidence="2">
    <location>
        <begin position="1"/>
        <end position="24"/>
    </location>
</feature>
<dbReference type="InterPro" id="IPR003343">
    <property type="entry name" value="Big_2"/>
</dbReference>
<dbReference type="GO" id="GO:0006508">
    <property type="term" value="P:proteolysis"/>
    <property type="evidence" value="ECO:0007669"/>
    <property type="project" value="UniProtKB-KW"/>
</dbReference>